<dbReference type="SUPFAM" id="SSF90229">
    <property type="entry name" value="CCCH zinc finger"/>
    <property type="match status" value="2"/>
</dbReference>
<feature type="zinc finger region" description="C3H1-type" evidence="5">
    <location>
        <begin position="200"/>
        <end position="227"/>
    </location>
</feature>
<keyword evidence="7" id="KW-0472">Membrane</keyword>
<dbReference type="EMBL" id="CAUYUJ010014837">
    <property type="protein sequence ID" value="CAK0846632.1"/>
    <property type="molecule type" value="Genomic_DNA"/>
</dbReference>
<keyword evidence="3 5" id="KW-0863">Zinc-finger</keyword>
<organism evidence="9 10">
    <name type="scientific">Prorocentrum cordatum</name>
    <dbReference type="NCBI Taxonomy" id="2364126"/>
    <lineage>
        <taxon>Eukaryota</taxon>
        <taxon>Sar</taxon>
        <taxon>Alveolata</taxon>
        <taxon>Dinophyceae</taxon>
        <taxon>Prorocentrales</taxon>
        <taxon>Prorocentraceae</taxon>
        <taxon>Prorocentrum</taxon>
    </lineage>
</organism>
<keyword evidence="7" id="KW-0812">Transmembrane</keyword>
<evidence type="ECO:0000256" key="6">
    <source>
        <dbReference type="SAM" id="MobiDB-lite"/>
    </source>
</evidence>
<dbReference type="PANTHER" id="PTHR12547:SF63">
    <property type="entry name" value="ZINC FINGER CCCH DOMAIN-CONTAINING PROTEIN 37"/>
    <property type="match status" value="1"/>
</dbReference>
<dbReference type="PANTHER" id="PTHR12547">
    <property type="entry name" value="CCCH ZINC FINGER/TIS11-RELATED"/>
    <property type="match status" value="1"/>
</dbReference>
<feature type="region of interest" description="Disordered" evidence="6">
    <location>
        <begin position="97"/>
        <end position="123"/>
    </location>
</feature>
<dbReference type="InterPro" id="IPR000571">
    <property type="entry name" value="Znf_CCCH"/>
</dbReference>
<proteinExistence type="predicted"/>
<keyword evidence="4 5" id="KW-0862">Zinc</keyword>
<evidence type="ECO:0000313" key="10">
    <source>
        <dbReference type="Proteomes" id="UP001189429"/>
    </source>
</evidence>
<dbReference type="PROSITE" id="PS50103">
    <property type="entry name" value="ZF_C3H1"/>
    <property type="match status" value="3"/>
</dbReference>
<feature type="domain" description="C3H1-type" evidence="8">
    <location>
        <begin position="232"/>
        <end position="260"/>
    </location>
</feature>
<dbReference type="InterPro" id="IPR036855">
    <property type="entry name" value="Znf_CCCH_sf"/>
</dbReference>
<dbReference type="InterPro" id="IPR045877">
    <property type="entry name" value="ZFP36-like"/>
</dbReference>
<feature type="domain" description="C3H1-type" evidence="8">
    <location>
        <begin position="200"/>
        <end position="227"/>
    </location>
</feature>
<feature type="domain" description="C3H1-type" evidence="8">
    <location>
        <begin position="162"/>
        <end position="190"/>
    </location>
</feature>
<evidence type="ECO:0000313" key="9">
    <source>
        <dbReference type="EMBL" id="CAK0846632.1"/>
    </source>
</evidence>
<keyword evidence="2" id="KW-0677">Repeat</keyword>
<keyword evidence="1 5" id="KW-0479">Metal-binding</keyword>
<feature type="transmembrane region" description="Helical" evidence="7">
    <location>
        <begin position="482"/>
        <end position="503"/>
    </location>
</feature>
<comment type="caution">
    <text evidence="9">The sequence shown here is derived from an EMBL/GenBank/DDBJ whole genome shotgun (WGS) entry which is preliminary data.</text>
</comment>
<gene>
    <name evidence="9" type="ORF">PCOR1329_LOCUS40092</name>
</gene>
<keyword evidence="7" id="KW-1133">Transmembrane helix</keyword>
<accession>A0ABN9TLA5</accession>
<dbReference type="SMART" id="SM00356">
    <property type="entry name" value="ZnF_C3H1"/>
    <property type="match status" value="4"/>
</dbReference>
<dbReference type="Proteomes" id="UP001189429">
    <property type="component" value="Unassembled WGS sequence"/>
</dbReference>
<name>A0ABN9TLA5_9DINO</name>
<feature type="transmembrane region" description="Helical" evidence="7">
    <location>
        <begin position="443"/>
        <end position="461"/>
    </location>
</feature>
<dbReference type="Pfam" id="PF00642">
    <property type="entry name" value="zf-CCCH"/>
    <property type="match status" value="1"/>
</dbReference>
<evidence type="ECO:0000256" key="7">
    <source>
        <dbReference type="SAM" id="Phobius"/>
    </source>
</evidence>
<feature type="zinc finger region" description="C3H1-type" evidence="5">
    <location>
        <begin position="162"/>
        <end position="190"/>
    </location>
</feature>
<evidence type="ECO:0000259" key="8">
    <source>
        <dbReference type="PROSITE" id="PS50103"/>
    </source>
</evidence>
<reference evidence="9" key="1">
    <citation type="submission" date="2023-10" db="EMBL/GenBank/DDBJ databases">
        <authorList>
            <person name="Chen Y."/>
            <person name="Shah S."/>
            <person name="Dougan E. K."/>
            <person name="Thang M."/>
            <person name="Chan C."/>
        </authorList>
    </citation>
    <scope>NUCLEOTIDE SEQUENCE [LARGE SCALE GENOMIC DNA]</scope>
</reference>
<keyword evidence="10" id="KW-1185">Reference proteome</keyword>
<dbReference type="Gene3D" id="4.10.1000.10">
    <property type="entry name" value="Zinc finger, CCCH-type"/>
    <property type="match status" value="2"/>
</dbReference>
<evidence type="ECO:0000256" key="1">
    <source>
        <dbReference type="ARBA" id="ARBA00022723"/>
    </source>
</evidence>
<evidence type="ECO:0000256" key="2">
    <source>
        <dbReference type="ARBA" id="ARBA00022737"/>
    </source>
</evidence>
<evidence type="ECO:0000256" key="5">
    <source>
        <dbReference type="PROSITE-ProRule" id="PRU00723"/>
    </source>
</evidence>
<sequence>MPAATGADGLCRAEGTAAAAAPTGGGSPEPTAAAAAGSTAAAASDAAEAAAAAASATAAASAGGGGGSAPAVAAGAATASDGAGSAADAADAADRARSAASAPVGGGDVGGPEDAEAATGGCGDGAGHAEAAAAAPARKKKKRWLCKPPPVPSAAWSATNPLVKSQMCWYEQNGKTCAYGSACNFAHSVEELRRPLPTKAPDAALCPFFQVGCCWYDSNCFNAHELAPRDSGHKTALCADFATSGHCAQGAACRGAHGQQELRAPLAFREMVGFGYKASLCTLYVAPGLECEDDNCFDAHGPFDLRRRPLIGPAALRGAQRLVPFGDAHVHLDHVLLSRAYGSCWFYKRTSCQPLGPAAAGDGPGVGDESVLRQTWHKPPDDIMREGFIGVCFFECFIVECFIVARFIAASFTVECFVGARFLGEACFIVDCYIARVIVECAIGGYIGKAYFIVACFLRNASEAHFIGKREGFMGASLRRCFIVACFILVSFTGACFIAAYSFGECYIAECFFEC</sequence>
<evidence type="ECO:0000256" key="3">
    <source>
        <dbReference type="ARBA" id="ARBA00022771"/>
    </source>
</evidence>
<feature type="region of interest" description="Disordered" evidence="6">
    <location>
        <begin position="16"/>
        <end position="40"/>
    </location>
</feature>
<feature type="zinc finger region" description="C3H1-type" evidence="5">
    <location>
        <begin position="232"/>
        <end position="260"/>
    </location>
</feature>
<evidence type="ECO:0000256" key="4">
    <source>
        <dbReference type="ARBA" id="ARBA00022833"/>
    </source>
</evidence>
<protein>
    <recommendedName>
        <fullName evidence="8">C3H1-type domain-containing protein</fullName>
    </recommendedName>
</protein>